<sequence>MDESHTTKYSVHLGADKMYYDFRDLYWWPRMKKDHAMYVSKCLTCSKVKAEHQKPSRLLQQPKIPEFTKSAHFLPIRKDYKMNKLARSYINEITLQKALGTHLDMSTAYHPQTDGQYYRLRLPQELSIVHDTFHVSNLRRCLADANLHVLLKELKIDDKLRFVEEPVEIMDREVKKLKRSKILIVKVRWNSKRGPDFT</sequence>
<keyword evidence="3" id="KW-0548">Nucleotidyltransferase</keyword>
<evidence type="ECO:0000313" key="3">
    <source>
        <dbReference type="EMBL" id="GJT38741.1"/>
    </source>
</evidence>
<gene>
    <name evidence="3" type="ORF">Tco_0938606</name>
</gene>
<keyword evidence="3" id="KW-0808">Transferase</keyword>
<name>A0ABQ5DHP3_9ASTR</name>
<dbReference type="Proteomes" id="UP001151760">
    <property type="component" value="Unassembled WGS sequence"/>
</dbReference>
<dbReference type="PANTHER" id="PTHR46148">
    <property type="entry name" value="CHROMO DOMAIN-CONTAINING PROTEIN"/>
    <property type="match status" value="1"/>
</dbReference>
<dbReference type="Pfam" id="PF17921">
    <property type="entry name" value="Integrase_H2C2"/>
    <property type="match status" value="1"/>
</dbReference>
<dbReference type="Gene3D" id="1.10.340.70">
    <property type="match status" value="1"/>
</dbReference>
<dbReference type="Pfam" id="PF24626">
    <property type="entry name" value="SH3_Tf2-1"/>
    <property type="match status" value="1"/>
</dbReference>
<keyword evidence="3" id="KW-0695">RNA-directed DNA polymerase</keyword>
<dbReference type="InterPro" id="IPR056924">
    <property type="entry name" value="SH3_Tf2-1"/>
</dbReference>
<feature type="domain" description="Integrase zinc-binding" evidence="1">
    <location>
        <begin position="2"/>
        <end position="50"/>
    </location>
</feature>
<feature type="domain" description="Tf2-1-like SH3-like" evidence="2">
    <location>
        <begin position="117"/>
        <end position="141"/>
    </location>
</feature>
<comment type="caution">
    <text evidence="3">The sequence shown here is derived from an EMBL/GenBank/DDBJ whole genome shotgun (WGS) entry which is preliminary data.</text>
</comment>
<dbReference type="GO" id="GO:0003964">
    <property type="term" value="F:RNA-directed DNA polymerase activity"/>
    <property type="evidence" value="ECO:0007669"/>
    <property type="project" value="UniProtKB-KW"/>
</dbReference>
<keyword evidence="4" id="KW-1185">Reference proteome</keyword>
<reference evidence="3" key="1">
    <citation type="journal article" date="2022" name="Int. J. Mol. Sci.">
        <title>Draft Genome of Tanacetum Coccineum: Genomic Comparison of Closely Related Tanacetum-Family Plants.</title>
        <authorList>
            <person name="Yamashiro T."/>
            <person name="Shiraishi A."/>
            <person name="Nakayama K."/>
            <person name="Satake H."/>
        </authorList>
    </citation>
    <scope>NUCLEOTIDE SEQUENCE</scope>
</reference>
<proteinExistence type="predicted"/>
<evidence type="ECO:0000259" key="2">
    <source>
        <dbReference type="Pfam" id="PF24626"/>
    </source>
</evidence>
<dbReference type="PANTHER" id="PTHR46148:SF59">
    <property type="entry name" value="NUCLEOTIDYLTRANSFERASE, RIBONUCLEASE H"/>
    <property type="match status" value="1"/>
</dbReference>
<organism evidence="3 4">
    <name type="scientific">Tanacetum coccineum</name>
    <dbReference type="NCBI Taxonomy" id="301880"/>
    <lineage>
        <taxon>Eukaryota</taxon>
        <taxon>Viridiplantae</taxon>
        <taxon>Streptophyta</taxon>
        <taxon>Embryophyta</taxon>
        <taxon>Tracheophyta</taxon>
        <taxon>Spermatophyta</taxon>
        <taxon>Magnoliopsida</taxon>
        <taxon>eudicotyledons</taxon>
        <taxon>Gunneridae</taxon>
        <taxon>Pentapetalae</taxon>
        <taxon>asterids</taxon>
        <taxon>campanulids</taxon>
        <taxon>Asterales</taxon>
        <taxon>Asteraceae</taxon>
        <taxon>Asteroideae</taxon>
        <taxon>Anthemideae</taxon>
        <taxon>Anthemidinae</taxon>
        <taxon>Tanacetum</taxon>
    </lineage>
</organism>
<reference evidence="3" key="2">
    <citation type="submission" date="2022-01" db="EMBL/GenBank/DDBJ databases">
        <authorList>
            <person name="Yamashiro T."/>
            <person name="Shiraishi A."/>
            <person name="Satake H."/>
            <person name="Nakayama K."/>
        </authorList>
    </citation>
    <scope>NUCLEOTIDE SEQUENCE</scope>
</reference>
<evidence type="ECO:0000259" key="1">
    <source>
        <dbReference type="Pfam" id="PF17921"/>
    </source>
</evidence>
<evidence type="ECO:0000313" key="4">
    <source>
        <dbReference type="Proteomes" id="UP001151760"/>
    </source>
</evidence>
<protein>
    <submittedName>
        <fullName evidence="3">Reverse transcriptase domain-containing protein</fullName>
    </submittedName>
</protein>
<accession>A0ABQ5DHP3</accession>
<dbReference type="InterPro" id="IPR041588">
    <property type="entry name" value="Integrase_H2C2"/>
</dbReference>
<dbReference type="EMBL" id="BQNB010015327">
    <property type="protein sequence ID" value="GJT38741.1"/>
    <property type="molecule type" value="Genomic_DNA"/>
</dbReference>